<dbReference type="InterPro" id="IPR005490">
    <property type="entry name" value="LD_TPept_cat_dom"/>
</dbReference>
<dbReference type="PANTHER" id="PTHR36699:SF1">
    <property type="entry name" value="L,D-TRANSPEPTIDASE YAFK-RELATED"/>
    <property type="match status" value="1"/>
</dbReference>
<dbReference type="SUPFAM" id="SSF54427">
    <property type="entry name" value="NTF2-like"/>
    <property type="match status" value="1"/>
</dbReference>
<dbReference type="InterPro" id="IPR056203">
    <property type="entry name" value="Cds6_C"/>
</dbReference>
<sequence length="422" mass="47810">MFSAVLKNALLSKRVKLRPVASIFLVSLVMLTGIHEVHAARRTKSDSTEPASGVSLPNPDLLLIETMRALSNNQLSLAQQKIDELVVAYPHFQLAHLIRGDLLLMHTRPLQGFGSAANSQPEKLKELRDEAAARIRAYQQRPAPDAIPRVLIQLKEDQKQALVVDAKRSRLFVYDNQSGVPKLISDHYISQGKFGINKFKEGDQKTPIGVYYITSRLSGSKLPDFYGPGALPLNYPNEWDKVNGRSGSGIWLHGMPSANFSRPPLASDGCVVLTNPDFLRIAATVDIGRTPVIISDQLEFVTAQQWQQERQTANKLLEDWRLDMESQNANRIFANYSRNFKSVQGEDLNAWFAKQRPSWEGWTTPIVRLKDITHFRYPGKDEMLVSTFTMELSSGKSKMSSRKRQYWIKESNKWRIVYETNV</sequence>
<dbReference type="EMBL" id="JACOGG010000005">
    <property type="protein sequence ID" value="MBC3934882.1"/>
    <property type="molecule type" value="Genomic_DNA"/>
</dbReference>
<comment type="caution">
    <text evidence="9">The sequence shown here is derived from an EMBL/GenBank/DDBJ whole genome shotgun (WGS) entry which is preliminary data.</text>
</comment>
<keyword evidence="4 7" id="KW-0133">Cell shape</keyword>
<keyword evidence="5 7" id="KW-0573">Peptidoglycan synthesis</keyword>
<evidence type="ECO:0000256" key="6">
    <source>
        <dbReference type="ARBA" id="ARBA00023316"/>
    </source>
</evidence>
<dbReference type="Pfam" id="PF03734">
    <property type="entry name" value="YkuD"/>
    <property type="match status" value="1"/>
</dbReference>
<gene>
    <name evidence="9" type="ORF">H8K47_05865</name>
</gene>
<dbReference type="GO" id="GO:0016740">
    <property type="term" value="F:transferase activity"/>
    <property type="evidence" value="ECO:0007669"/>
    <property type="project" value="UniProtKB-KW"/>
</dbReference>
<dbReference type="GO" id="GO:0071555">
    <property type="term" value="P:cell wall organization"/>
    <property type="evidence" value="ECO:0007669"/>
    <property type="project" value="UniProtKB-UniRule"/>
</dbReference>
<dbReference type="GO" id="GO:0008360">
    <property type="term" value="P:regulation of cell shape"/>
    <property type="evidence" value="ECO:0007669"/>
    <property type="project" value="UniProtKB-UniRule"/>
</dbReference>
<dbReference type="RefSeq" id="WP_186880493.1">
    <property type="nucleotide sequence ID" value="NZ_JACOGG010000005.1"/>
</dbReference>
<evidence type="ECO:0000313" key="9">
    <source>
        <dbReference type="EMBL" id="MBC3934882.1"/>
    </source>
</evidence>
<evidence type="ECO:0000259" key="8">
    <source>
        <dbReference type="PROSITE" id="PS52029"/>
    </source>
</evidence>
<dbReference type="AlphaFoldDB" id="A0A923KV26"/>
<dbReference type="SUPFAM" id="SSF141523">
    <property type="entry name" value="L,D-transpeptidase catalytic domain-like"/>
    <property type="match status" value="1"/>
</dbReference>
<protein>
    <submittedName>
        <fullName evidence="9">L,D-transpeptidase</fullName>
    </submittedName>
</protein>
<feature type="active site" description="Nucleophile" evidence="7">
    <location>
        <position position="270"/>
    </location>
</feature>
<evidence type="ECO:0000313" key="10">
    <source>
        <dbReference type="Proteomes" id="UP000612361"/>
    </source>
</evidence>
<organism evidence="9 10">
    <name type="scientific">Undibacterium rugosum</name>
    <dbReference type="NCBI Taxonomy" id="2762291"/>
    <lineage>
        <taxon>Bacteria</taxon>
        <taxon>Pseudomonadati</taxon>
        <taxon>Pseudomonadota</taxon>
        <taxon>Betaproteobacteria</taxon>
        <taxon>Burkholderiales</taxon>
        <taxon>Oxalobacteraceae</taxon>
        <taxon>Undibacterium</taxon>
    </lineage>
</organism>
<evidence type="ECO:0000256" key="3">
    <source>
        <dbReference type="ARBA" id="ARBA00022679"/>
    </source>
</evidence>
<dbReference type="InterPro" id="IPR032710">
    <property type="entry name" value="NTF2-like_dom_sf"/>
</dbReference>
<evidence type="ECO:0000256" key="4">
    <source>
        <dbReference type="ARBA" id="ARBA00022960"/>
    </source>
</evidence>
<keyword evidence="6 7" id="KW-0961">Cell wall biogenesis/degradation</keyword>
<dbReference type="Pfam" id="PF24125">
    <property type="entry name" value="Cds6_C"/>
    <property type="match status" value="1"/>
</dbReference>
<evidence type="ECO:0000256" key="2">
    <source>
        <dbReference type="ARBA" id="ARBA00005992"/>
    </source>
</evidence>
<dbReference type="Proteomes" id="UP000612361">
    <property type="component" value="Unassembled WGS sequence"/>
</dbReference>
<comment type="similarity">
    <text evidence="2">Belongs to the YkuD family.</text>
</comment>
<feature type="active site" description="Proton donor/acceptor" evidence="7">
    <location>
        <position position="253"/>
    </location>
</feature>
<keyword evidence="3" id="KW-0808">Transferase</keyword>
<dbReference type="GO" id="GO:0004180">
    <property type="term" value="F:carboxypeptidase activity"/>
    <property type="evidence" value="ECO:0007669"/>
    <property type="project" value="UniProtKB-ARBA"/>
</dbReference>
<feature type="domain" description="L,D-TPase catalytic" evidence="8">
    <location>
        <begin position="160"/>
        <end position="295"/>
    </location>
</feature>
<keyword evidence="10" id="KW-1185">Reference proteome</keyword>
<dbReference type="GO" id="GO:0009252">
    <property type="term" value="P:peptidoglycan biosynthetic process"/>
    <property type="evidence" value="ECO:0007669"/>
    <property type="project" value="UniProtKB-KW"/>
</dbReference>
<dbReference type="InterPro" id="IPR038063">
    <property type="entry name" value="Transpep_catalytic_dom"/>
</dbReference>
<evidence type="ECO:0000256" key="5">
    <source>
        <dbReference type="ARBA" id="ARBA00022984"/>
    </source>
</evidence>
<dbReference type="PROSITE" id="PS52029">
    <property type="entry name" value="LD_TPASE"/>
    <property type="match status" value="1"/>
</dbReference>
<dbReference type="Gene3D" id="2.40.440.10">
    <property type="entry name" value="L,D-transpeptidase catalytic domain-like"/>
    <property type="match status" value="1"/>
</dbReference>
<evidence type="ECO:0000256" key="1">
    <source>
        <dbReference type="ARBA" id="ARBA00004752"/>
    </source>
</evidence>
<evidence type="ECO:0000256" key="7">
    <source>
        <dbReference type="PROSITE-ProRule" id="PRU01373"/>
    </source>
</evidence>
<reference evidence="9" key="1">
    <citation type="submission" date="2020-08" db="EMBL/GenBank/DDBJ databases">
        <title>Novel species isolated from subtropical streams in China.</title>
        <authorList>
            <person name="Lu H."/>
        </authorList>
    </citation>
    <scope>NUCLEOTIDE SEQUENCE</scope>
    <source>
        <strain evidence="9">CY7W</strain>
    </source>
</reference>
<name>A0A923KV26_9BURK</name>
<comment type="pathway">
    <text evidence="1 7">Cell wall biogenesis; peptidoglycan biosynthesis.</text>
</comment>
<dbReference type="PANTHER" id="PTHR36699">
    <property type="entry name" value="LD-TRANSPEPTIDASE"/>
    <property type="match status" value="1"/>
</dbReference>
<dbReference type="CDD" id="cd16913">
    <property type="entry name" value="YkuD_like"/>
    <property type="match status" value="1"/>
</dbReference>
<proteinExistence type="inferred from homology"/>
<accession>A0A923KV26</accession>